<reference evidence="4" key="1">
    <citation type="submission" date="2022-08" db="EMBL/GenBank/DDBJ databases">
        <title>Draft genome sequence of Lysinibacillus sp. strain KH24.</title>
        <authorList>
            <person name="Kanbe H."/>
            <person name="Itoh H."/>
        </authorList>
    </citation>
    <scope>NUCLEOTIDE SEQUENCE</scope>
    <source>
        <strain evidence="4">KH24</strain>
    </source>
</reference>
<dbReference type="PROSITE" id="PS51272">
    <property type="entry name" value="SLH"/>
    <property type="match status" value="2"/>
</dbReference>
<gene>
    <name evidence="4" type="ORF">LYSBPC_09900</name>
</gene>
<dbReference type="RefSeq" id="WP_264987578.1">
    <property type="nucleotide sequence ID" value="NZ_BRZA01000001.1"/>
</dbReference>
<comment type="caution">
    <text evidence="4">The sequence shown here is derived from an EMBL/GenBank/DDBJ whole genome shotgun (WGS) entry which is preliminary data.</text>
</comment>
<feature type="signal peptide" evidence="2">
    <location>
        <begin position="1"/>
        <end position="19"/>
    </location>
</feature>
<evidence type="ECO:0000256" key="2">
    <source>
        <dbReference type="SAM" id="SignalP"/>
    </source>
</evidence>
<evidence type="ECO:0000256" key="1">
    <source>
        <dbReference type="ARBA" id="ARBA00022729"/>
    </source>
</evidence>
<sequence length="212" mass="23735">MRKNAWALAMIAVTVPFVAAIPTTAATMPFSDIHNSGNEVELYQAVNDLYQEGIVFGTTVTTFSPYQSLTRGEAAYFLAKALHLDTEQIANPGYMDVPTTHPYYKHIAALAVKGIIQQGANYYPSKPITRSQMAKILTKGFEWELVTSNEKTFSDFTKDSETNQYIQTLLYYRVTQGTSATTFSPYANVQRGQMALFLHRALQTQMYIVSVE</sequence>
<feature type="chain" id="PRO_5046809279" description="SLH domain-containing protein" evidence="2">
    <location>
        <begin position="20"/>
        <end position="212"/>
    </location>
</feature>
<feature type="domain" description="SLH" evidence="3">
    <location>
        <begin position="90"/>
        <end position="151"/>
    </location>
</feature>
<keyword evidence="5" id="KW-1185">Reference proteome</keyword>
<accession>A0ABQ5NHT5</accession>
<feature type="domain" description="SLH" evidence="3">
    <location>
        <begin position="27"/>
        <end position="88"/>
    </location>
</feature>
<protein>
    <recommendedName>
        <fullName evidence="3">SLH domain-containing protein</fullName>
    </recommendedName>
</protein>
<dbReference type="InterPro" id="IPR001119">
    <property type="entry name" value="SLH_dom"/>
</dbReference>
<evidence type="ECO:0000313" key="4">
    <source>
        <dbReference type="EMBL" id="GLC87863.1"/>
    </source>
</evidence>
<proteinExistence type="predicted"/>
<evidence type="ECO:0000259" key="3">
    <source>
        <dbReference type="PROSITE" id="PS51272"/>
    </source>
</evidence>
<dbReference type="EMBL" id="BRZA01000001">
    <property type="protein sequence ID" value="GLC87863.1"/>
    <property type="molecule type" value="Genomic_DNA"/>
</dbReference>
<dbReference type="Proteomes" id="UP001065593">
    <property type="component" value="Unassembled WGS sequence"/>
</dbReference>
<evidence type="ECO:0000313" key="5">
    <source>
        <dbReference type="Proteomes" id="UP001065593"/>
    </source>
</evidence>
<organism evidence="4 5">
    <name type="scientific">Lysinibacillus piscis</name>
    <dbReference type="NCBI Taxonomy" id="2518931"/>
    <lineage>
        <taxon>Bacteria</taxon>
        <taxon>Bacillati</taxon>
        <taxon>Bacillota</taxon>
        <taxon>Bacilli</taxon>
        <taxon>Bacillales</taxon>
        <taxon>Bacillaceae</taxon>
        <taxon>Lysinibacillus</taxon>
    </lineage>
</organism>
<keyword evidence="1 2" id="KW-0732">Signal</keyword>
<name>A0ABQ5NHT5_9BACI</name>
<dbReference type="Pfam" id="PF00395">
    <property type="entry name" value="SLH"/>
    <property type="match status" value="3"/>
</dbReference>